<feature type="region of interest" description="Disordered" evidence="1">
    <location>
        <begin position="76"/>
        <end position="95"/>
    </location>
</feature>
<dbReference type="EMBL" id="CP130318">
    <property type="protein sequence ID" value="WNQ12122.1"/>
    <property type="molecule type" value="Genomic_DNA"/>
</dbReference>
<proteinExistence type="predicted"/>
<organism evidence="2 3">
    <name type="scientific">Paenibacillus aurantius</name>
    <dbReference type="NCBI Taxonomy" id="2918900"/>
    <lineage>
        <taxon>Bacteria</taxon>
        <taxon>Bacillati</taxon>
        <taxon>Bacillota</taxon>
        <taxon>Bacilli</taxon>
        <taxon>Bacillales</taxon>
        <taxon>Paenibacillaceae</taxon>
        <taxon>Paenibacillus</taxon>
    </lineage>
</organism>
<feature type="compositionally biased region" description="Acidic residues" evidence="1">
    <location>
        <begin position="78"/>
        <end position="95"/>
    </location>
</feature>
<evidence type="ECO:0000256" key="1">
    <source>
        <dbReference type="SAM" id="MobiDB-lite"/>
    </source>
</evidence>
<feature type="compositionally biased region" description="Acidic residues" evidence="1">
    <location>
        <begin position="25"/>
        <end position="35"/>
    </location>
</feature>
<gene>
    <name evidence="2" type="ORF">MJA45_03410</name>
</gene>
<reference evidence="2 3" key="1">
    <citation type="submission" date="2022-02" db="EMBL/GenBank/DDBJ databases">
        <title>Paenibacillus sp. MBLB1776 Whole Genome Shotgun Sequencing.</title>
        <authorList>
            <person name="Hwang C.Y."/>
            <person name="Cho E.-S."/>
            <person name="Seo M.-J."/>
        </authorList>
    </citation>
    <scope>NUCLEOTIDE SEQUENCE [LARGE SCALE GENOMIC DNA]</scope>
    <source>
        <strain evidence="2 3">MBLB1776</strain>
    </source>
</reference>
<name>A0AA96LII5_9BACL</name>
<dbReference type="AlphaFoldDB" id="A0AA96LII5"/>
<dbReference type="Proteomes" id="UP001305702">
    <property type="component" value="Chromosome"/>
</dbReference>
<dbReference type="RefSeq" id="WP_315605899.1">
    <property type="nucleotide sequence ID" value="NZ_CP130318.1"/>
</dbReference>
<sequence length="95" mass="10630">MREEPKPGQAGQPYGEESHRNSVPDEIEQVGDEDPYGQNVVADEALEGDEPALGPLQQWMQRQSGTVDYIHSLYPDQMDQEEAQTVQADDEEDGQ</sequence>
<protein>
    <submittedName>
        <fullName evidence="2">Uncharacterized protein</fullName>
    </submittedName>
</protein>
<feature type="region of interest" description="Disordered" evidence="1">
    <location>
        <begin position="1"/>
        <end position="38"/>
    </location>
</feature>
<evidence type="ECO:0000313" key="2">
    <source>
        <dbReference type="EMBL" id="WNQ12122.1"/>
    </source>
</evidence>
<keyword evidence="3" id="KW-1185">Reference proteome</keyword>
<evidence type="ECO:0000313" key="3">
    <source>
        <dbReference type="Proteomes" id="UP001305702"/>
    </source>
</evidence>
<dbReference type="KEGG" id="paun:MJA45_03410"/>
<accession>A0AA96LII5</accession>